<name>A0ABX1W6U3_9SPHI</name>
<dbReference type="EMBL" id="JABFCR010000035">
    <property type="protein sequence ID" value="NNU34185.1"/>
    <property type="molecule type" value="Genomic_DNA"/>
</dbReference>
<protein>
    <submittedName>
        <fullName evidence="2">NAD(P)H-binding protein</fullName>
    </submittedName>
</protein>
<evidence type="ECO:0000313" key="3">
    <source>
        <dbReference type="Proteomes" id="UP000566071"/>
    </source>
</evidence>
<evidence type="ECO:0000313" key="2">
    <source>
        <dbReference type="EMBL" id="NNU34185.1"/>
    </source>
</evidence>
<gene>
    <name evidence="2" type="ORF">HK413_08570</name>
</gene>
<sequence>MTKKAIIVGASGLIGSKLLAILSTQPEYDEILVIARKKTRTTNTKITQLIIDFEYLDHYTNLITGDVVFCCMGTTKSQTPNLAAYRKIDHDYPVRLAEIALKNGIKEYHFISAIGANSESSNFYTKLKGDTEDDLKKIGLKSLHIYEPSILIGYRKKSRPLERIAAFVMKIISPLLFGGLKSIRQ</sequence>
<comment type="caution">
    <text evidence="2">The sequence shown here is derived from an EMBL/GenBank/DDBJ whole genome shotgun (WGS) entry which is preliminary data.</text>
</comment>
<dbReference type="PANTHER" id="PTHR14097:SF7">
    <property type="entry name" value="OXIDOREDUCTASE HTATIP2"/>
    <property type="match status" value="1"/>
</dbReference>
<dbReference type="SUPFAM" id="SSF51735">
    <property type="entry name" value="NAD(P)-binding Rossmann-fold domains"/>
    <property type="match status" value="1"/>
</dbReference>
<reference evidence="2 3" key="1">
    <citation type="submission" date="2020-05" db="EMBL/GenBank/DDBJ databases">
        <authorList>
            <person name="Khan S.A."/>
            <person name="Jeon C.O."/>
            <person name="Chun B.H."/>
        </authorList>
    </citation>
    <scope>NUCLEOTIDE SEQUENCE [LARGE SCALE GENOMIC DNA]</scope>
    <source>
        <strain evidence="2 3">S1162</strain>
    </source>
</reference>
<feature type="domain" description="Semialdehyde dehydrogenase NAD-binding" evidence="1">
    <location>
        <begin position="5"/>
        <end position="78"/>
    </location>
</feature>
<accession>A0ABX1W6U3</accession>
<dbReference type="PANTHER" id="PTHR14097">
    <property type="entry name" value="OXIDOREDUCTASE HTATIP2"/>
    <property type="match status" value="1"/>
</dbReference>
<proteinExistence type="predicted"/>
<keyword evidence="3" id="KW-1185">Reference proteome</keyword>
<dbReference type="Proteomes" id="UP000566071">
    <property type="component" value="Unassembled WGS sequence"/>
</dbReference>
<dbReference type="InterPro" id="IPR000534">
    <property type="entry name" value="Semialdehyde_DH_NAD-bd"/>
</dbReference>
<dbReference type="RefSeq" id="WP_175269870.1">
    <property type="nucleotide sequence ID" value="NZ_JABFCR010000035.1"/>
</dbReference>
<dbReference type="Pfam" id="PF01118">
    <property type="entry name" value="Semialdhyde_dh"/>
    <property type="match status" value="1"/>
</dbReference>
<dbReference type="InterPro" id="IPR036291">
    <property type="entry name" value="NAD(P)-bd_dom_sf"/>
</dbReference>
<dbReference type="Gene3D" id="3.40.50.720">
    <property type="entry name" value="NAD(P)-binding Rossmann-like Domain"/>
    <property type="match status" value="1"/>
</dbReference>
<evidence type="ECO:0000259" key="1">
    <source>
        <dbReference type="Pfam" id="PF01118"/>
    </source>
</evidence>
<organism evidence="2 3">
    <name type="scientific">Mucilaginibacter humi</name>
    <dbReference type="NCBI Taxonomy" id="2732510"/>
    <lineage>
        <taxon>Bacteria</taxon>
        <taxon>Pseudomonadati</taxon>
        <taxon>Bacteroidota</taxon>
        <taxon>Sphingobacteriia</taxon>
        <taxon>Sphingobacteriales</taxon>
        <taxon>Sphingobacteriaceae</taxon>
        <taxon>Mucilaginibacter</taxon>
    </lineage>
</organism>